<dbReference type="RefSeq" id="XP_025573255.1">
    <property type="nucleotide sequence ID" value="XM_025713771.1"/>
</dbReference>
<dbReference type="Proteomes" id="UP000249402">
    <property type="component" value="Unassembled WGS sequence"/>
</dbReference>
<evidence type="ECO:0000313" key="4">
    <source>
        <dbReference type="Proteomes" id="UP000249402"/>
    </source>
</evidence>
<keyword evidence="2" id="KW-1133">Transmembrane helix</keyword>
<evidence type="ECO:0000256" key="2">
    <source>
        <dbReference type="SAM" id="Phobius"/>
    </source>
</evidence>
<keyword evidence="2" id="KW-0812">Transmembrane</keyword>
<gene>
    <name evidence="3" type="ORF">BO80DRAFT_149632</name>
</gene>
<keyword evidence="2" id="KW-0472">Membrane</keyword>
<protein>
    <submittedName>
        <fullName evidence="3">Uncharacterized protein</fullName>
    </submittedName>
</protein>
<name>A0A395GW60_9EURO</name>
<accession>A0A395GW60</accession>
<dbReference type="GeneID" id="37218636"/>
<evidence type="ECO:0000313" key="3">
    <source>
        <dbReference type="EMBL" id="RAK98927.1"/>
    </source>
</evidence>
<dbReference type="AlphaFoldDB" id="A0A395GW60"/>
<dbReference type="VEuPathDB" id="FungiDB:BO80DRAFT_149632"/>
<dbReference type="EMBL" id="KZ824450">
    <property type="protein sequence ID" value="RAK98927.1"/>
    <property type="molecule type" value="Genomic_DNA"/>
</dbReference>
<sequence>MREGGSLQILFAFFSFFIFTNVFYFFLLHTYYVFPSPISLLLHPAPGRLVLAAVLVGKSAPRRRYSLLRPGGSGVKPKGKLRHLPFPCPGSRKASDDTGVP</sequence>
<proteinExistence type="predicted"/>
<evidence type="ECO:0000256" key="1">
    <source>
        <dbReference type="SAM" id="MobiDB-lite"/>
    </source>
</evidence>
<reference evidence="3 4" key="1">
    <citation type="submission" date="2018-02" db="EMBL/GenBank/DDBJ databases">
        <title>The genomes of Aspergillus section Nigri reveals drivers in fungal speciation.</title>
        <authorList>
            <consortium name="DOE Joint Genome Institute"/>
            <person name="Vesth T.C."/>
            <person name="Nybo J."/>
            <person name="Theobald S."/>
            <person name="Brandl J."/>
            <person name="Frisvad J.C."/>
            <person name="Nielsen K.F."/>
            <person name="Lyhne E.K."/>
            <person name="Kogle M.E."/>
            <person name="Kuo A."/>
            <person name="Riley R."/>
            <person name="Clum A."/>
            <person name="Nolan M."/>
            <person name="Lipzen A."/>
            <person name="Salamov A."/>
            <person name="Henrissat B."/>
            <person name="Wiebenga A."/>
            <person name="De vries R.P."/>
            <person name="Grigoriev I.V."/>
            <person name="Mortensen U.H."/>
            <person name="Andersen M.R."/>
            <person name="Baker S.E."/>
        </authorList>
    </citation>
    <scope>NUCLEOTIDE SEQUENCE [LARGE SCALE GENOMIC DNA]</scope>
    <source>
        <strain evidence="3 4">CBS 121593</strain>
    </source>
</reference>
<organism evidence="3 4">
    <name type="scientific">Aspergillus ibericus CBS 121593</name>
    <dbReference type="NCBI Taxonomy" id="1448316"/>
    <lineage>
        <taxon>Eukaryota</taxon>
        <taxon>Fungi</taxon>
        <taxon>Dikarya</taxon>
        <taxon>Ascomycota</taxon>
        <taxon>Pezizomycotina</taxon>
        <taxon>Eurotiomycetes</taxon>
        <taxon>Eurotiomycetidae</taxon>
        <taxon>Eurotiales</taxon>
        <taxon>Aspergillaceae</taxon>
        <taxon>Aspergillus</taxon>
        <taxon>Aspergillus subgen. Circumdati</taxon>
    </lineage>
</organism>
<feature type="region of interest" description="Disordered" evidence="1">
    <location>
        <begin position="71"/>
        <end position="101"/>
    </location>
</feature>
<feature type="transmembrane region" description="Helical" evidence="2">
    <location>
        <begin position="7"/>
        <end position="32"/>
    </location>
</feature>
<keyword evidence="4" id="KW-1185">Reference proteome</keyword>